<evidence type="ECO:0000256" key="1">
    <source>
        <dbReference type="SAM" id="Phobius"/>
    </source>
</evidence>
<keyword evidence="1" id="KW-0812">Transmembrane</keyword>
<keyword evidence="1" id="KW-0472">Membrane</keyword>
<evidence type="ECO:0000313" key="2">
    <source>
        <dbReference type="EMBL" id="MBB6122853.1"/>
    </source>
</evidence>
<comment type="caution">
    <text evidence="2">The sequence shown here is derived from an EMBL/GenBank/DDBJ whole genome shotgun (WGS) entry which is preliminary data.</text>
</comment>
<gene>
    <name evidence="2" type="ORF">FHS92_000560</name>
</gene>
<proteinExistence type="predicted"/>
<evidence type="ECO:0000313" key="3">
    <source>
        <dbReference type="Proteomes" id="UP000552700"/>
    </source>
</evidence>
<reference evidence="2 3" key="1">
    <citation type="submission" date="2020-08" db="EMBL/GenBank/DDBJ databases">
        <title>Genomic Encyclopedia of Type Strains, Phase IV (KMG-IV): sequencing the most valuable type-strain genomes for metagenomic binning, comparative biology and taxonomic classification.</title>
        <authorList>
            <person name="Goeker M."/>
        </authorList>
    </citation>
    <scope>NUCLEOTIDE SEQUENCE [LARGE SCALE GENOMIC DNA]</scope>
    <source>
        <strain evidence="2 3">DSM 102255</strain>
    </source>
</reference>
<accession>A0A841IW13</accession>
<protein>
    <submittedName>
        <fullName evidence="2">Uncharacterized protein YbaP (TraB family)</fullName>
    </submittedName>
</protein>
<keyword evidence="3" id="KW-1185">Reference proteome</keyword>
<dbReference type="RefSeq" id="WP_184077312.1">
    <property type="nucleotide sequence ID" value="NZ_JACIJP010000001.1"/>
</dbReference>
<dbReference type="AlphaFoldDB" id="A0A841IW13"/>
<dbReference type="EMBL" id="JACIJP010000001">
    <property type="protein sequence ID" value="MBB6122853.1"/>
    <property type="molecule type" value="Genomic_DNA"/>
</dbReference>
<feature type="transmembrane region" description="Helical" evidence="1">
    <location>
        <begin position="93"/>
        <end position="112"/>
    </location>
</feature>
<feature type="transmembrane region" description="Helical" evidence="1">
    <location>
        <begin position="68"/>
        <end position="87"/>
    </location>
</feature>
<organism evidence="2 3">
    <name type="scientific">Sphingobium subterraneum</name>
    <dbReference type="NCBI Taxonomy" id="627688"/>
    <lineage>
        <taxon>Bacteria</taxon>
        <taxon>Pseudomonadati</taxon>
        <taxon>Pseudomonadota</taxon>
        <taxon>Alphaproteobacteria</taxon>
        <taxon>Sphingomonadales</taxon>
        <taxon>Sphingomonadaceae</taxon>
        <taxon>Sphingobium</taxon>
    </lineage>
</organism>
<dbReference type="Proteomes" id="UP000552700">
    <property type="component" value="Unassembled WGS sequence"/>
</dbReference>
<keyword evidence="1" id="KW-1133">Transmembrane helix</keyword>
<name>A0A841IW13_9SPHN</name>
<sequence length="134" mass="14948">MTGPSSLNGSHRLRACSFAGRRADETLHAFLLRRHQEMGDEIAAFEAMTERQAAMLWGEREARIAHECSLLVGQAWIAAFVAGLFGMFFPGDWLGLMLAVSLASMIGGISLVRLPSAFRQAFGCIRRWRERHAR</sequence>